<name>A0A8J3WFH2_PLARO</name>
<reference evidence="1" key="1">
    <citation type="submission" date="2021-01" db="EMBL/GenBank/DDBJ databases">
        <title>Whole genome shotgun sequence of Planobispora rosea NBRC 15558.</title>
        <authorList>
            <person name="Komaki H."/>
            <person name="Tamura T."/>
        </authorList>
    </citation>
    <scope>NUCLEOTIDE SEQUENCE</scope>
    <source>
        <strain evidence="1">NBRC 15558</strain>
    </source>
</reference>
<organism evidence="1 2">
    <name type="scientific">Planobispora rosea</name>
    <dbReference type="NCBI Taxonomy" id="35762"/>
    <lineage>
        <taxon>Bacteria</taxon>
        <taxon>Bacillati</taxon>
        <taxon>Actinomycetota</taxon>
        <taxon>Actinomycetes</taxon>
        <taxon>Streptosporangiales</taxon>
        <taxon>Streptosporangiaceae</taxon>
        <taxon>Planobispora</taxon>
    </lineage>
</organism>
<comment type="caution">
    <text evidence="1">The sequence shown here is derived from an EMBL/GenBank/DDBJ whole genome shotgun (WGS) entry which is preliminary data.</text>
</comment>
<dbReference type="RefSeq" id="WP_189243806.1">
    <property type="nucleotide sequence ID" value="NZ_BMQP01000050.1"/>
</dbReference>
<evidence type="ECO:0000313" key="2">
    <source>
        <dbReference type="Proteomes" id="UP000655044"/>
    </source>
</evidence>
<sequence>MTLPELPHLLEAARAWARGSYAVEAAVELLAHHGTWLHRRDFLRMAVEYAPATYGQTPYASISWDTLHSALFNGLLPCSNSEAAVLRIALSLAEGHPVDLGPAITRLDRTNLAYVLAAIRHAGGDRHAWASVGDTP</sequence>
<evidence type="ECO:0000313" key="1">
    <source>
        <dbReference type="EMBL" id="GIH88174.1"/>
    </source>
</evidence>
<dbReference type="AlphaFoldDB" id="A0A8J3WFH2"/>
<keyword evidence="2" id="KW-1185">Reference proteome</keyword>
<proteinExistence type="predicted"/>
<dbReference type="EMBL" id="BOOI01000076">
    <property type="protein sequence ID" value="GIH88174.1"/>
    <property type="molecule type" value="Genomic_DNA"/>
</dbReference>
<protein>
    <submittedName>
        <fullName evidence="1">Uncharacterized protein</fullName>
    </submittedName>
</protein>
<accession>A0A8J3WFH2</accession>
<dbReference type="Proteomes" id="UP000655044">
    <property type="component" value="Unassembled WGS sequence"/>
</dbReference>
<gene>
    <name evidence="1" type="ORF">Pro02_65820</name>
</gene>